<feature type="transmembrane region" description="Helical" evidence="7">
    <location>
        <begin position="174"/>
        <end position="197"/>
    </location>
</feature>
<reference evidence="9 10" key="1">
    <citation type="submission" date="2023-07" db="EMBL/GenBank/DDBJ databases">
        <title>Genomic Encyclopedia of Type Strains, Phase IV (KMG-IV): sequencing the most valuable type-strain genomes for metagenomic binning, comparative biology and taxonomic classification.</title>
        <authorList>
            <person name="Goeker M."/>
        </authorList>
    </citation>
    <scope>NUCLEOTIDE SEQUENCE [LARGE SCALE GENOMIC DNA]</scope>
    <source>
        <strain evidence="9 10">DSM 1400</strain>
    </source>
</reference>
<dbReference type="CDD" id="cd14440">
    <property type="entry name" value="AlgX_N_like_3"/>
    <property type="match status" value="1"/>
</dbReference>
<dbReference type="Proteomes" id="UP001224418">
    <property type="component" value="Unassembled WGS sequence"/>
</dbReference>
<evidence type="ECO:0000256" key="4">
    <source>
        <dbReference type="ARBA" id="ARBA00022729"/>
    </source>
</evidence>
<keyword evidence="7" id="KW-0812">Transmembrane</keyword>
<keyword evidence="7" id="KW-0472">Membrane</keyword>
<evidence type="ECO:0000256" key="1">
    <source>
        <dbReference type="ARBA" id="ARBA00004418"/>
    </source>
</evidence>
<accession>A0ABU0JTB5</accession>
<feature type="domain" description="AlgX/AlgJ SGNH hydrolase-like" evidence="8">
    <location>
        <begin position="295"/>
        <end position="471"/>
    </location>
</feature>
<dbReference type="Pfam" id="PF16822">
    <property type="entry name" value="ALGX"/>
    <property type="match status" value="1"/>
</dbReference>
<dbReference type="InterPro" id="IPR031811">
    <property type="entry name" value="ALGX/ALGJ_SGNH-like"/>
</dbReference>
<dbReference type="EMBL" id="JAUSWN010000008">
    <property type="protein sequence ID" value="MDQ0479471.1"/>
    <property type="molecule type" value="Genomic_DNA"/>
</dbReference>
<keyword evidence="4" id="KW-0732">Signal</keyword>
<keyword evidence="10" id="KW-1185">Reference proteome</keyword>
<evidence type="ECO:0000256" key="2">
    <source>
        <dbReference type="ARBA" id="ARBA00005182"/>
    </source>
</evidence>
<dbReference type="RefSeq" id="WP_307355507.1">
    <property type="nucleotide sequence ID" value="NZ_BAAACJ010000017.1"/>
</dbReference>
<evidence type="ECO:0000256" key="5">
    <source>
        <dbReference type="ARBA" id="ARBA00022764"/>
    </source>
</evidence>
<keyword evidence="7" id="KW-1133">Transmembrane helix</keyword>
<feature type="transmembrane region" description="Helical" evidence="7">
    <location>
        <begin position="209"/>
        <end position="228"/>
    </location>
</feature>
<name>A0ABU0JTB5_HATLI</name>
<feature type="transmembrane region" description="Helical" evidence="7">
    <location>
        <begin position="12"/>
        <end position="30"/>
    </location>
</feature>
<organism evidence="9 10">
    <name type="scientific">Hathewaya limosa</name>
    <name type="common">Clostridium limosum</name>
    <dbReference type="NCBI Taxonomy" id="1536"/>
    <lineage>
        <taxon>Bacteria</taxon>
        <taxon>Bacillati</taxon>
        <taxon>Bacillota</taxon>
        <taxon>Clostridia</taxon>
        <taxon>Eubacteriales</taxon>
        <taxon>Clostridiaceae</taxon>
        <taxon>Hathewaya</taxon>
    </lineage>
</organism>
<evidence type="ECO:0000313" key="10">
    <source>
        <dbReference type="Proteomes" id="UP001224418"/>
    </source>
</evidence>
<evidence type="ECO:0000259" key="8">
    <source>
        <dbReference type="Pfam" id="PF16822"/>
    </source>
</evidence>
<keyword evidence="3" id="KW-0808">Transferase</keyword>
<gene>
    <name evidence="9" type="ORF">QOZ93_001212</name>
</gene>
<evidence type="ECO:0000313" key="9">
    <source>
        <dbReference type="EMBL" id="MDQ0479471.1"/>
    </source>
</evidence>
<comment type="caution">
    <text evidence="9">The sequence shown here is derived from an EMBL/GenBank/DDBJ whole genome shotgun (WGS) entry which is preliminary data.</text>
</comment>
<evidence type="ECO:0000256" key="7">
    <source>
        <dbReference type="SAM" id="Phobius"/>
    </source>
</evidence>
<keyword evidence="6" id="KW-0016">Alginate biosynthesis</keyword>
<comment type="subcellular location">
    <subcellularLocation>
        <location evidence="1">Periplasm</location>
    </subcellularLocation>
</comment>
<evidence type="ECO:0000256" key="3">
    <source>
        <dbReference type="ARBA" id="ARBA00022679"/>
    </source>
</evidence>
<proteinExistence type="predicted"/>
<protein>
    <recommendedName>
        <fullName evidence="8">AlgX/AlgJ SGNH hydrolase-like domain-containing protein</fullName>
    </recommendedName>
</protein>
<comment type="pathway">
    <text evidence="2">Glycan biosynthesis; alginate biosynthesis.</text>
</comment>
<sequence length="578" mass="67338">MQNYCNSKIFKVLRFIILNVIFLLFVVTLYKGIFGNVIKAEMVVNYKKDNLFTLFYTDDNITIYNDDMAARCEMVRTDNEFIAIPFAMNSSKIRGLKLHFGYKGQEVQVKRLTIKTPFKQLEFDAQKIKDTFTHVSKDIQKVEVKDGVLFIHPKKVDAFMYTDNMGEIIKNAKLNYSIILFLAFASIILTAATLKLYEFLLYKGLLPRKFAFIALFILILYIPNLFLVSGMKDGDNTEQRGSMMVDLDPNISGVEKTIKKVETMYNDHFGLRNLMIRLEALSDFKFFKTPSTEKVVLGKEGWLYCGLDNGKDITKQYRGITKFTPEELSKIKTNLEQRKAWLEKKGIPFVLVIAPDKETIYPEYYNNEKYKKVSNESRLDQLMDYLHKNSNIDVLDLRKILLDNKSKGRLYYKTDTHWNQFGGYFGYEAIMKEVGKYIKNVRPLTIDKFNIVKEYRVPGEGDLANMLSLPNQYGEEHILLQPKIKRTSIPYEEHKYDLVRGAVMKNPNKSLPKLLMFRDSFTVALGPYMSEHFSEAVYEWSQNFDDKLVKQCKPDIVIQETVERNLDKLLYENPISVK</sequence>
<evidence type="ECO:0000256" key="6">
    <source>
        <dbReference type="ARBA" id="ARBA00022841"/>
    </source>
</evidence>
<keyword evidence="5" id="KW-0574">Periplasm</keyword>